<feature type="transmembrane region" description="Helical" evidence="1">
    <location>
        <begin position="7"/>
        <end position="27"/>
    </location>
</feature>
<dbReference type="EMBL" id="JABEVX010000008">
    <property type="protein sequence ID" value="NNT72865.1"/>
    <property type="molecule type" value="Genomic_DNA"/>
</dbReference>
<evidence type="ECO:0000313" key="3">
    <source>
        <dbReference type="Proteomes" id="UP000536509"/>
    </source>
</evidence>
<keyword evidence="1" id="KW-0472">Membrane</keyword>
<proteinExistence type="predicted"/>
<keyword evidence="1" id="KW-0812">Transmembrane</keyword>
<gene>
    <name evidence="2" type="ORF">HKT18_11615</name>
</gene>
<accession>A0A7Y3RB45</accession>
<evidence type="ECO:0000256" key="1">
    <source>
        <dbReference type="SAM" id="Phobius"/>
    </source>
</evidence>
<dbReference type="Proteomes" id="UP000536509">
    <property type="component" value="Unassembled WGS sequence"/>
</dbReference>
<dbReference type="AlphaFoldDB" id="A0A7Y3RB45"/>
<dbReference type="RefSeq" id="WP_171223029.1">
    <property type="nucleotide sequence ID" value="NZ_CP121446.1"/>
</dbReference>
<comment type="caution">
    <text evidence="2">The sequence shown here is derived from an EMBL/GenBank/DDBJ whole genome shotgun (WGS) entry which is preliminary data.</text>
</comment>
<protein>
    <submittedName>
        <fullName evidence="2">Uncharacterized protein</fullName>
    </submittedName>
</protein>
<organism evidence="2 3">
    <name type="scientific">Flavobacterium rivulicola</name>
    <dbReference type="NCBI Taxonomy" id="2732161"/>
    <lineage>
        <taxon>Bacteria</taxon>
        <taxon>Pseudomonadati</taxon>
        <taxon>Bacteroidota</taxon>
        <taxon>Flavobacteriia</taxon>
        <taxon>Flavobacteriales</taxon>
        <taxon>Flavobacteriaceae</taxon>
        <taxon>Flavobacterium</taxon>
    </lineage>
</organism>
<keyword evidence="1" id="KW-1133">Transmembrane helix</keyword>
<reference evidence="2 3" key="1">
    <citation type="submission" date="2020-05" db="EMBL/GenBank/DDBJ databases">
        <title>Draft genome of Flavobacterium sp. IMCC34852.</title>
        <authorList>
            <person name="Song J."/>
            <person name="Cho J.-C."/>
        </authorList>
    </citation>
    <scope>NUCLEOTIDE SEQUENCE [LARGE SCALE GENOMIC DNA]</scope>
    <source>
        <strain evidence="2 3">IMCC34852</strain>
    </source>
</reference>
<keyword evidence="3" id="KW-1185">Reference proteome</keyword>
<name>A0A7Y3RB45_9FLAO</name>
<sequence length="343" mass="40517">MKKVLKIVLPIMAIVCLAVYLIIRNIMFDNGYESTQKDKYPEVPFFPHITSAEKFVNKPIDSMYVRNFYSSKKFNQVVVEYVKDSATFDSVSIALFTSSLKKIYSVKLERDVYWDYDEKQQKLFIAQEVYYTDKDDNLSNKIDNAFIIDITTGKKEVLNEIDSVGFKKIKNELTVLKHFTGSYQTGLIYFKNNKNDYCIAKNEHAAAIAKEIKIGTNNFDFTVSMLLAGDPKIKNEKIKLSERIVTNNELGFHLSFDINNHYSAEAEEEHKRNEGYKYYQGWFDKDELYYFTMKLKNETVRFKSILYYYSDFYFIELNKPTTDNDTLNYYTQNRLFQFYKKNN</sequence>
<evidence type="ECO:0000313" key="2">
    <source>
        <dbReference type="EMBL" id="NNT72865.1"/>
    </source>
</evidence>